<dbReference type="PANTHER" id="PTHR12225">
    <property type="entry name" value="ADHESION REGULATING MOLECULE 1 110 KDA CELL MEMBRANE GLYCOPROTEIN"/>
    <property type="match status" value="1"/>
</dbReference>
<dbReference type="GeneID" id="138929193"/>
<protein>
    <submittedName>
        <fullName evidence="11">Proteasomal ubiquitin receptor ADRM1 homolog</fullName>
    </submittedName>
</protein>
<dbReference type="RefSeq" id="XP_070144599.1">
    <property type="nucleotide sequence ID" value="XM_070288498.1"/>
</dbReference>
<evidence type="ECO:0000313" key="11">
    <source>
        <dbReference type="RefSeq" id="XP_070144599.1"/>
    </source>
</evidence>
<feature type="region of interest" description="Disordered" evidence="7">
    <location>
        <begin position="106"/>
        <end position="140"/>
    </location>
</feature>
<dbReference type="InterPro" id="IPR044868">
    <property type="entry name" value="Rpn13/ADRM1_Pru"/>
</dbReference>
<dbReference type="PANTHER" id="PTHR12225:SF0">
    <property type="entry name" value="PROTEASOMAL UBIQUITIN RECEPTOR ADRM1"/>
    <property type="match status" value="1"/>
</dbReference>
<proteinExistence type="inferred from homology"/>
<dbReference type="InterPro" id="IPR038108">
    <property type="entry name" value="RPN13_DEUBAD_sf"/>
</dbReference>
<keyword evidence="10" id="KW-1185">Reference proteome</keyword>
<evidence type="ECO:0000256" key="6">
    <source>
        <dbReference type="ARBA" id="ARBA00023242"/>
    </source>
</evidence>
<evidence type="ECO:0000259" key="8">
    <source>
        <dbReference type="PROSITE" id="PS51916"/>
    </source>
</evidence>
<gene>
    <name evidence="11" type="primary">Rpn13R</name>
</gene>
<evidence type="ECO:0000313" key="10">
    <source>
        <dbReference type="Proteomes" id="UP001652661"/>
    </source>
</evidence>
<reference evidence="11" key="1">
    <citation type="submission" date="2025-08" db="UniProtKB">
        <authorList>
            <consortium name="RefSeq"/>
        </authorList>
    </citation>
    <scope>IDENTIFICATION</scope>
    <source>
        <strain evidence="11">14028-0561.14</strain>
        <tissue evidence="11">Whole fly</tissue>
    </source>
</reference>
<keyword evidence="4" id="KW-0963">Cytoplasm</keyword>
<dbReference type="PROSITE" id="PS51917">
    <property type="entry name" value="PRU"/>
    <property type="match status" value="1"/>
</dbReference>
<evidence type="ECO:0000256" key="4">
    <source>
        <dbReference type="ARBA" id="ARBA00022490"/>
    </source>
</evidence>
<organism evidence="10 11">
    <name type="scientific">Drosophila kikkawai</name>
    <name type="common">Fruit fly</name>
    <dbReference type="NCBI Taxonomy" id="30033"/>
    <lineage>
        <taxon>Eukaryota</taxon>
        <taxon>Metazoa</taxon>
        <taxon>Ecdysozoa</taxon>
        <taxon>Arthropoda</taxon>
        <taxon>Hexapoda</taxon>
        <taxon>Insecta</taxon>
        <taxon>Pterygota</taxon>
        <taxon>Neoptera</taxon>
        <taxon>Endopterygota</taxon>
        <taxon>Diptera</taxon>
        <taxon>Brachycera</taxon>
        <taxon>Muscomorpha</taxon>
        <taxon>Ephydroidea</taxon>
        <taxon>Drosophilidae</taxon>
        <taxon>Drosophila</taxon>
        <taxon>Sophophora</taxon>
    </lineage>
</organism>
<evidence type="ECO:0000256" key="2">
    <source>
        <dbReference type="ARBA" id="ARBA00004496"/>
    </source>
</evidence>
<dbReference type="Pfam" id="PF04683">
    <property type="entry name" value="Rpn13_ADRM1_Pru"/>
    <property type="match status" value="1"/>
</dbReference>
<feature type="domain" description="DEUBAD" evidence="8">
    <location>
        <begin position="233"/>
        <end position="352"/>
    </location>
</feature>
<keyword evidence="11" id="KW-0675">Receptor</keyword>
<comment type="subcellular location">
    <subcellularLocation>
        <location evidence="2">Cytoplasm</location>
    </subcellularLocation>
    <subcellularLocation>
        <location evidence="1">Nucleus</location>
    </subcellularLocation>
</comment>
<dbReference type="InterPro" id="IPR032368">
    <property type="entry name" value="RPN13_DEUBAD"/>
</dbReference>
<dbReference type="PROSITE" id="PS51916">
    <property type="entry name" value="DEUBAD"/>
    <property type="match status" value="1"/>
</dbReference>
<comment type="similarity">
    <text evidence="3">Belongs to the ADRM1 family.</text>
</comment>
<dbReference type="InterPro" id="IPR044867">
    <property type="entry name" value="DEUBAD_dom"/>
</dbReference>
<evidence type="ECO:0000256" key="7">
    <source>
        <dbReference type="SAM" id="MobiDB-lite"/>
    </source>
</evidence>
<name>A0ABM4GPF8_DROKI</name>
<feature type="domain" description="Pru" evidence="9">
    <location>
        <begin position="1"/>
        <end position="103"/>
    </location>
</feature>
<evidence type="ECO:0000256" key="5">
    <source>
        <dbReference type="ARBA" id="ARBA00022942"/>
    </source>
</evidence>
<keyword evidence="5" id="KW-0647">Proteasome</keyword>
<accession>A0ABM4GPF8</accession>
<dbReference type="Pfam" id="PF16550">
    <property type="entry name" value="RPN13_C"/>
    <property type="match status" value="1"/>
</dbReference>
<evidence type="ECO:0000256" key="1">
    <source>
        <dbReference type="ARBA" id="ARBA00004123"/>
    </source>
</evidence>
<dbReference type="Gene3D" id="1.10.2020.20">
    <property type="match status" value="1"/>
</dbReference>
<dbReference type="Proteomes" id="UP001652661">
    <property type="component" value="Chromosome X"/>
</dbReference>
<keyword evidence="6" id="KW-0539">Nucleus</keyword>
<evidence type="ECO:0000259" key="9">
    <source>
        <dbReference type="PROSITE" id="PS51917"/>
    </source>
</evidence>
<dbReference type="Gene3D" id="2.30.29.70">
    <property type="entry name" value="Proteasomal ubiquitin receptor Rpn13/ADRM1"/>
    <property type="match status" value="1"/>
</dbReference>
<dbReference type="InterPro" id="IPR006773">
    <property type="entry name" value="Rpn13/ADRM1"/>
</dbReference>
<evidence type="ECO:0000256" key="3">
    <source>
        <dbReference type="ARBA" id="ARBA00009216"/>
    </source>
</evidence>
<sequence>MTLSDKTIEPDDRKGLLYLRRSPTDNQLHINWMDRRSGDVELDILVTPLGHLEFQRVEACMTGRVYVLRFCHSTQRHYFWMQEPDIKRDAEVCRRINELLLVDSDKRSEDRDNSSANDGDVDSVRSGCGSHDLQWPRRGGGNENLAILEEVRQIFAKVLADSEQPSCRQTVQSRVHLSISGGEIREAAPASSNTLTSTPAMTTTTTTMTMATKMTTTTPMPTPTPTPTIMRMRMRMPLLVDLAEALRSYGNDAVENLLISPSRRQALMARMPPRDPDDEETTESELIREHLRSPQSHRALSQFSYALSSGIHSLRLILGPLLLGQNATEALEAAQVGDIERFLRALHRNERD</sequence>
<dbReference type="InterPro" id="IPR038633">
    <property type="entry name" value="Rpn13/ADRM1_Pru_sf"/>
</dbReference>